<name>A0ACC1NKA2_9HYPO</name>
<sequence>MPAGNERRPVSLRPDRHTRDGNPPGTTSHPQSVARDNELLTWSATGVQSTEQIPLNPPGSPSPIRSLEENEGRSTYFIGPAAEQDSMLLGEFRYDILDEYQSVDANVVPVYHGSQAANDRPVNFLFLLVERTAAANRAIQTAADAIEAMVHPYGEHLVRLYFRHVHPVLPIIPKGRFLQLYASDRDKLPVCLRGAVYGLASVFWDCEDSGIEEPCRFTQDEVLDHAHAALRREVENPNTLSLTACLLLIHATPPFIDTIEEPTTWTLSAQATATAQVLGLHQDPSDWSIPPEEKRTRRKLWWAVYITECWSAVCYGHPPHIGRHSFNTLEPEMEDVQDGDNVPNDVQHLVDLTSTEFDVAVAARFLQMVKLARSLRMILDLGLGDDLPDKTATEAKLISINTELRHWASLAPSCLSLYNIGQDAAQSSYNCPVHLSTYTTKVLLYRALMHPATKEAKSDPDSNLRVWLPSALAAFAEFTQFLSQITTHDLNGFWGRHARSQLITCANFLIYLFLMASERQDVEKAYRLLESFVESAQALKASGTREANIFLRPAALRLESFFLQAVDIMRSGTKHQVIAE</sequence>
<comment type="caution">
    <text evidence="1">The sequence shown here is derived from an EMBL/GenBank/DDBJ whole genome shotgun (WGS) entry which is preliminary data.</text>
</comment>
<evidence type="ECO:0000313" key="2">
    <source>
        <dbReference type="Proteomes" id="UP001143910"/>
    </source>
</evidence>
<evidence type="ECO:0000313" key="1">
    <source>
        <dbReference type="EMBL" id="KAJ2979760.1"/>
    </source>
</evidence>
<proteinExistence type="predicted"/>
<dbReference type="Proteomes" id="UP001143910">
    <property type="component" value="Unassembled WGS sequence"/>
</dbReference>
<dbReference type="EMBL" id="JANJQO010000254">
    <property type="protein sequence ID" value="KAJ2979760.1"/>
    <property type="molecule type" value="Genomic_DNA"/>
</dbReference>
<reference evidence="1" key="1">
    <citation type="submission" date="2022-08" db="EMBL/GenBank/DDBJ databases">
        <title>Genome Sequence of Lecanicillium fungicola.</title>
        <authorList>
            <person name="Buettner E."/>
        </authorList>
    </citation>
    <scope>NUCLEOTIDE SEQUENCE</scope>
    <source>
        <strain evidence="1">Babe33</strain>
    </source>
</reference>
<accession>A0ACC1NKA2</accession>
<keyword evidence="2" id="KW-1185">Reference proteome</keyword>
<protein>
    <submittedName>
        <fullName evidence="1">Uncharacterized protein</fullName>
    </submittedName>
</protein>
<organism evidence="1 2">
    <name type="scientific">Zarea fungicola</name>
    <dbReference type="NCBI Taxonomy" id="93591"/>
    <lineage>
        <taxon>Eukaryota</taxon>
        <taxon>Fungi</taxon>
        <taxon>Dikarya</taxon>
        <taxon>Ascomycota</taxon>
        <taxon>Pezizomycotina</taxon>
        <taxon>Sordariomycetes</taxon>
        <taxon>Hypocreomycetidae</taxon>
        <taxon>Hypocreales</taxon>
        <taxon>Cordycipitaceae</taxon>
        <taxon>Zarea</taxon>
    </lineage>
</organism>
<gene>
    <name evidence="1" type="ORF">NQ176_g3056</name>
</gene>